<accession>A0AAD4RZF3</accession>
<protein>
    <submittedName>
        <fullName evidence="2">Uncharacterized protein</fullName>
    </submittedName>
</protein>
<name>A0AAD4RZF3_9MAGN</name>
<keyword evidence="3" id="KW-1185">Reference proteome</keyword>
<organism evidence="2 3">
    <name type="scientific">Papaver atlanticum</name>
    <dbReference type="NCBI Taxonomy" id="357466"/>
    <lineage>
        <taxon>Eukaryota</taxon>
        <taxon>Viridiplantae</taxon>
        <taxon>Streptophyta</taxon>
        <taxon>Embryophyta</taxon>
        <taxon>Tracheophyta</taxon>
        <taxon>Spermatophyta</taxon>
        <taxon>Magnoliopsida</taxon>
        <taxon>Ranunculales</taxon>
        <taxon>Papaveraceae</taxon>
        <taxon>Papaveroideae</taxon>
        <taxon>Papaver</taxon>
    </lineage>
</organism>
<proteinExistence type="predicted"/>
<feature type="region of interest" description="Disordered" evidence="1">
    <location>
        <begin position="1"/>
        <end position="155"/>
    </location>
</feature>
<feature type="compositionally biased region" description="Acidic residues" evidence="1">
    <location>
        <begin position="90"/>
        <end position="105"/>
    </location>
</feature>
<evidence type="ECO:0000313" key="3">
    <source>
        <dbReference type="Proteomes" id="UP001202328"/>
    </source>
</evidence>
<gene>
    <name evidence="2" type="ORF">MKW98_016534</name>
</gene>
<feature type="compositionally biased region" description="Low complexity" evidence="1">
    <location>
        <begin position="13"/>
        <end position="25"/>
    </location>
</feature>
<sequence>MQQQLQSESARPSQSTTTKSQSKSSIGDTGNSGVGQKKVKRKLDTSSPGPCLNVQLRDPNDTLADLQEEEENLRTRKTVEEDNSNHVEPDVEEENDNGNDDEPELENGNSSDNEEGEEGKEVKKRKYVPCGPTQMHTLNLDSVDPKRTVPFNTNE</sequence>
<feature type="compositionally biased region" description="Polar residues" evidence="1">
    <location>
        <begin position="1"/>
        <end position="12"/>
    </location>
</feature>
<evidence type="ECO:0000256" key="1">
    <source>
        <dbReference type="SAM" id="MobiDB-lite"/>
    </source>
</evidence>
<reference evidence="2" key="1">
    <citation type="submission" date="2022-04" db="EMBL/GenBank/DDBJ databases">
        <title>A functionally conserved STORR gene fusion in Papaver species that diverged 16.8 million years ago.</title>
        <authorList>
            <person name="Catania T."/>
        </authorList>
    </citation>
    <scope>NUCLEOTIDE SEQUENCE</scope>
    <source>
        <strain evidence="2">S-188037</strain>
    </source>
</reference>
<dbReference type="EMBL" id="JAJJMB010016632">
    <property type="protein sequence ID" value="KAI3845775.1"/>
    <property type="molecule type" value="Genomic_DNA"/>
</dbReference>
<dbReference type="Proteomes" id="UP001202328">
    <property type="component" value="Unassembled WGS sequence"/>
</dbReference>
<feature type="compositionally biased region" description="Basic and acidic residues" evidence="1">
    <location>
        <begin position="72"/>
        <end position="89"/>
    </location>
</feature>
<dbReference type="AlphaFoldDB" id="A0AAD4RZF3"/>
<evidence type="ECO:0000313" key="2">
    <source>
        <dbReference type="EMBL" id="KAI3845775.1"/>
    </source>
</evidence>
<comment type="caution">
    <text evidence="2">The sequence shown here is derived from an EMBL/GenBank/DDBJ whole genome shotgun (WGS) entry which is preliminary data.</text>
</comment>